<keyword evidence="2" id="KW-0408">Iron</keyword>
<dbReference type="InterPro" id="IPR017900">
    <property type="entry name" value="4Fe4S_Fe_S_CS"/>
</dbReference>
<dbReference type="EMBL" id="JAPJZH010000001">
    <property type="protein sequence ID" value="MDA4843757.1"/>
    <property type="molecule type" value="Genomic_DNA"/>
</dbReference>
<dbReference type="InterPro" id="IPR017896">
    <property type="entry name" value="4Fe4S_Fe-S-bd"/>
</dbReference>
<gene>
    <name evidence="5" type="ORF">OOZ53_00250</name>
</gene>
<reference evidence="5" key="1">
    <citation type="submission" date="2022-11" db="EMBL/GenBank/DDBJ databases">
        <title>Hoeflea poritis sp. nov., isolated from scleractinian coral Porites lutea.</title>
        <authorList>
            <person name="Zhang G."/>
            <person name="Wei Q."/>
            <person name="Cai L."/>
        </authorList>
    </citation>
    <scope>NUCLEOTIDE SEQUENCE</scope>
    <source>
        <strain evidence="5">E7-10</strain>
    </source>
</reference>
<keyword evidence="3" id="KW-0411">Iron-sulfur</keyword>
<evidence type="ECO:0000313" key="6">
    <source>
        <dbReference type="Proteomes" id="UP001148313"/>
    </source>
</evidence>
<keyword evidence="1" id="KW-0479">Metal-binding</keyword>
<dbReference type="Pfam" id="PF12838">
    <property type="entry name" value="Fer4_7"/>
    <property type="match status" value="1"/>
</dbReference>
<sequence length="335" mass="36987">MPKPNPYRPFTPDPAQMECAPAISGNKVNGLGEEEFRRPDIVYWAPDPDAIPHGRLQRWFYTVNPDEPAIVAERAARKQILDAPLPELSERRVERTPADWTGALQQYISAGHCEQVGATPLDRDWLFDGQDTPFSNVVVIGVQHNYEAISEAPRPRAGAEVMRQYSRAAFAAKAIAGWLRRSGWDADPVTGPMAGKITLIPPAIACGFGELGKHGSLITPEMGASFRLSAVLTDAPFEPTPPQPFGLDDFCMNCRICEDACPPEAIFEEKQTVRGKQKWYVDFDKCLPFFNETHGCAICIAECPWSRPGVGVKLADKLARRAGRLTDRSGSLRPD</sequence>
<feature type="domain" description="4Fe-4S ferredoxin-type" evidence="4">
    <location>
        <begin position="242"/>
        <end position="271"/>
    </location>
</feature>
<dbReference type="RefSeq" id="WP_271087265.1">
    <property type="nucleotide sequence ID" value="NZ_JAPJZH010000001.1"/>
</dbReference>
<proteinExistence type="predicted"/>
<name>A0ABT4VI10_9HYPH</name>
<evidence type="ECO:0000256" key="1">
    <source>
        <dbReference type="ARBA" id="ARBA00022723"/>
    </source>
</evidence>
<dbReference type="PANTHER" id="PTHR42827:SF1">
    <property type="entry name" value="IRON-SULFUR CLUSTER-BINDING PROTEIN"/>
    <property type="match status" value="1"/>
</dbReference>
<dbReference type="SUPFAM" id="SSF54862">
    <property type="entry name" value="4Fe-4S ferredoxins"/>
    <property type="match status" value="1"/>
</dbReference>
<protein>
    <submittedName>
        <fullName evidence="5">4Fe-4S dicluster domain-containing protein</fullName>
    </submittedName>
</protein>
<dbReference type="PROSITE" id="PS51379">
    <property type="entry name" value="4FE4S_FER_2"/>
    <property type="match status" value="1"/>
</dbReference>
<dbReference type="Proteomes" id="UP001148313">
    <property type="component" value="Unassembled WGS sequence"/>
</dbReference>
<evidence type="ECO:0000259" key="4">
    <source>
        <dbReference type="PROSITE" id="PS51379"/>
    </source>
</evidence>
<evidence type="ECO:0000256" key="3">
    <source>
        <dbReference type="ARBA" id="ARBA00023014"/>
    </source>
</evidence>
<accession>A0ABT4VI10</accession>
<organism evidence="5 6">
    <name type="scientific">Hoeflea poritis</name>
    <dbReference type="NCBI Taxonomy" id="2993659"/>
    <lineage>
        <taxon>Bacteria</taxon>
        <taxon>Pseudomonadati</taxon>
        <taxon>Pseudomonadota</taxon>
        <taxon>Alphaproteobacteria</taxon>
        <taxon>Hyphomicrobiales</taxon>
        <taxon>Rhizobiaceae</taxon>
        <taxon>Hoeflea</taxon>
    </lineage>
</organism>
<dbReference type="PROSITE" id="PS00198">
    <property type="entry name" value="4FE4S_FER_1"/>
    <property type="match status" value="1"/>
</dbReference>
<evidence type="ECO:0000313" key="5">
    <source>
        <dbReference type="EMBL" id="MDA4843757.1"/>
    </source>
</evidence>
<comment type="caution">
    <text evidence="5">The sequence shown here is derived from an EMBL/GenBank/DDBJ whole genome shotgun (WGS) entry which is preliminary data.</text>
</comment>
<dbReference type="PANTHER" id="PTHR42827">
    <property type="entry name" value="IRON-SULFUR CLUSTER-BINDING PROTEIN-RELATED"/>
    <property type="match status" value="1"/>
</dbReference>
<dbReference type="Gene3D" id="3.30.70.20">
    <property type="match status" value="1"/>
</dbReference>
<evidence type="ECO:0000256" key="2">
    <source>
        <dbReference type="ARBA" id="ARBA00023004"/>
    </source>
</evidence>
<keyword evidence="6" id="KW-1185">Reference proteome</keyword>